<accession>A0A6P8WE78</accession>
<keyword evidence="1" id="KW-1185">Reference proteome</keyword>
<dbReference type="GeneID" id="117566509"/>
<sequence>MSRFSFETTSNVRTFRHQPSIHHPHVECASCHSPVEANEPYSHHWLSGEDAQHTKLDLEKKLLLRQIEKERIETFMICDETQQYGGVEEFLLQAGTQALPQLLRFLKYKASELVVTMGFYHFLDIEATIDMVIGRLAQKICSYMYMAEGVMLDDCAIRRIKLTVKRLNNGPEVLPLQYRIKNSGGFKAKDNNKKPVNLSLLNESYLNYHGKRFGKFPDSLQVNLYCFHVCPETKELIAVPYLIRSEDVKNTPTFLIQNDVTGKFRGMYEVRNIRRFLRTEPNDRFVECTVCMGVFASRMHFVLHKQMDCGNEVEVLQMDGESFETYENCITLPKEFFKLDFIGIRPNY</sequence>
<dbReference type="AlphaFoldDB" id="A0A6P8WE78"/>
<protein>
    <submittedName>
        <fullName evidence="2">Protein terminus-like</fullName>
    </submittedName>
</protein>
<name>A0A6P8WE78_DROAB</name>
<organism evidence="1 2">
    <name type="scientific">Drosophila albomicans</name>
    <name type="common">Fruit fly</name>
    <dbReference type="NCBI Taxonomy" id="7291"/>
    <lineage>
        <taxon>Eukaryota</taxon>
        <taxon>Metazoa</taxon>
        <taxon>Ecdysozoa</taxon>
        <taxon>Arthropoda</taxon>
        <taxon>Hexapoda</taxon>
        <taxon>Insecta</taxon>
        <taxon>Pterygota</taxon>
        <taxon>Neoptera</taxon>
        <taxon>Endopterygota</taxon>
        <taxon>Diptera</taxon>
        <taxon>Brachycera</taxon>
        <taxon>Muscomorpha</taxon>
        <taxon>Ephydroidea</taxon>
        <taxon>Drosophilidae</taxon>
        <taxon>Drosophila</taxon>
    </lineage>
</organism>
<gene>
    <name evidence="2" type="primary">LOC117566509</name>
</gene>
<dbReference type="Proteomes" id="UP000515160">
    <property type="component" value="Chromosome 3"/>
</dbReference>
<dbReference type="OrthoDB" id="7974539at2759"/>
<dbReference type="RefSeq" id="XP_034101941.1">
    <property type="nucleotide sequence ID" value="XM_034246050.2"/>
</dbReference>
<evidence type="ECO:0000313" key="1">
    <source>
        <dbReference type="Proteomes" id="UP000515160"/>
    </source>
</evidence>
<evidence type="ECO:0000313" key="2">
    <source>
        <dbReference type="RefSeq" id="XP_034101941.1"/>
    </source>
</evidence>
<proteinExistence type="predicted"/>
<reference evidence="2" key="1">
    <citation type="submission" date="2025-08" db="UniProtKB">
        <authorList>
            <consortium name="RefSeq"/>
        </authorList>
    </citation>
    <scope>IDENTIFICATION</scope>
    <source>
        <strain evidence="2">15112-1751.03</strain>
        <tissue evidence="2">Whole Adult</tissue>
    </source>
</reference>